<evidence type="ECO:0000256" key="1">
    <source>
        <dbReference type="ARBA" id="ARBA00009600"/>
    </source>
</evidence>
<keyword evidence="4" id="KW-1185">Reference proteome</keyword>
<dbReference type="Proteomes" id="UP000388235">
    <property type="component" value="Chromosome"/>
</dbReference>
<dbReference type="HAMAP" id="MF_00758">
    <property type="entry name" value="UPF0301"/>
    <property type="match status" value="1"/>
</dbReference>
<evidence type="ECO:0000256" key="2">
    <source>
        <dbReference type="HAMAP-Rule" id="MF_00758"/>
    </source>
</evidence>
<dbReference type="AlphaFoldDB" id="A0A5Q2QBP0"/>
<dbReference type="EMBL" id="CP045871">
    <property type="protein sequence ID" value="QGG79240.1"/>
    <property type="molecule type" value="Genomic_DNA"/>
</dbReference>
<name>A0A5Q2QBP0_9GAMM</name>
<dbReference type="InterPro" id="IPR003774">
    <property type="entry name" value="AlgH-like"/>
</dbReference>
<dbReference type="GO" id="GO:0005829">
    <property type="term" value="C:cytosol"/>
    <property type="evidence" value="ECO:0007669"/>
    <property type="project" value="TreeGrafter"/>
</dbReference>
<organism evidence="3 4">
    <name type="scientific">Litorivicinus lipolyticus</name>
    <dbReference type="NCBI Taxonomy" id="418701"/>
    <lineage>
        <taxon>Bacteria</taxon>
        <taxon>Pseudomonadati</taxon>
        <taxon>Pseudomonadota</taxon>
        <taxon>Gammaproteobacteria</taxon>
        <taxon>Oceanospirillales</taxon>
        <taxon>Litorivicinaceae</taxon>
        <taxon>Litorivicinus</taxon>
    </lineage>
</organism>
<dbReference type="Gene3D" id="3.40.1740.10">
    <property type="entry name" value="VC0467-like"/>
    <property type="match status" value="1"/>
</dbReference>
<dbReference type="PANTHER" id="PTHR30327:SF1">
    <property type="entry name" value="UPF0301 PROTEIN YQGE"/>
    <property type="match status" value="1"/>
</dbReference>
<evidence type="ECO:0000313" key="4">
    <source>
        <dbReference type="Proteomes" id="UP000388235"/>
    </source>
</evidence>
<sequence>MTHPFDLRGQFLISMPGLTGGFFERSVIVMCEHDRNGALGFALNKPSDFSLLTLFRDMDLAVTDALSDIFALLGGPVETQRGFILSRHALGQCSEATDGLYINTHTSDLVAYTPHLISGEALFVLGYSGWDADQLAQEVRDNSWLAAPYRADLAFSTPRDSLLERTVASLGFSWNQLSATPGHA</sequence>
<dbReference type="PANTHER" id="PTHR30327">
    <property type="entry name" value="UNCHARACTERIZED PROTEIN YQGE"/>
    <property type="match status" value="1"/>
</dbReference>
<reference evidence="3 4" key="1">
    <citation type="submission" date="2019-11" db="EMBL/GenBank/DDBJ databases">
        <authorList>
            <person name="Khan S.A."/>
            <person name="Jeon C.O."/>
            <person name="Chun B.H."/>
        </authorList>
    </citation>
    <scope>NUCLEOTIDE SEQUENCE [LARGE SCALE GENOMIC DNA]</scope>
    <source>
        <strain evidence="3 4">IMCC 1097</strain>
    </source>
</reference>
<dbReference type="SUPFAM" id="SSF143456">
    <property type="entry name" value="VC0467-like"/>
    <property type="match status" value="1"/>
</dbReference>
<dbReference type="OrthoDB" id="9807486at2"/>
<gene>
    <name evidence="3" type="ORF">GH975_01150</name>
</gene>
<dbReference type="Pfam" id="PF02622">
    <property type="entry name" value="DUF179"/>
    <property type="match status" value="1"/>
</dbReference>
<dbReference type="KEGG" id="llp:GH975_01150"/>
<evidence type="ECO:0000313" key="3">
    <source>
        <dbReference type="EMBL" id="QGG79240.1"/>
    </source>
</evidence>
<protein>
    <recommendedName>
        <fullName evidence="2">UPF0301 protein GH975_01150</fullName>
    </recommendedName>
</protein>
<comment type="similarity">
    <text evidence="1 2">Belongs to the UPF0301 (AlgH) family.</text>
</comment>
<proteinExistence type="inferred from homology"/>
<dbReference type="RefSeq" id="WP_153712744.1">
    <property type="nucleotide sequence ID" value="NZ_CP045871.1"/>
</dbReference>
<accession>A0A5Q2QBP0</accession>